<keyword evidence="2" id="KW-1185">Reference proteome</keyword>
<protein>
    <submittedName>
        <fullName evidence="1">Acetyl-CoA synthetase-like protein</fullName>
    </submittedName>
</protein>
<name>A0ACD3BGT0_9AGAR</name>
<proteinExistence type="predicted"/>
<dbReference type="EMBL" id="ML208259">
    <property type="protein sequence ID" value="TFK76954.1"/>
    <property type="molecule type" value="Genomic_DNA"/>
</dbReference>
<dbReference type="Proteomes" id="UP000308600">
    <property type="component" value="Unassembled WGS sequence"/>
</dbReference>
<reference evidence="1 2" key="1">
    <citation type="journal article" date="2019" name="Nat. Ecol. Evol.">
        <title>Megaphylogeny resolves global patterns of mushroom evolution.</title>
        <authorList>
            <person name="Varga T."/>
            <person name="Krizsan K."/>
            <person name="Foldi C."/>
            <person name="Dima B."/>
            <person name="Sanchez-Garcia M."/>
            <person name="Sanchez-Ramirez S."/>
            <person name="Szollosi G.J."/>
            <person name="Szarkandi J.G."/>
            <person name="Papp V."/>
            <person name="Albert L."/>
            <person name="Andreopoulos W."/>
            <person name="Angelini C."/>
            <person name="Antonin V."/>
            <person name="Barry K.W."/>
            <person name="Bougher N.L."/>
            <person name="Buchanan P."/>
            <person name="Buyck B."/>
            <person name="Bense V."/>
            <person name="Catcheside P."/>
            <person name="Chovatia M."/>
            <person name="Cooper J."/>
            <person name="Damon W."/>
            <person name="Desjardin D."/>
            <person name="Finy P."/>
            <person name="Geml J."/>
            <person name="Haridas S."/>
            <person name="Hughes K."/>
            <person name="Justo A."/>
            <person name="Karasinski D."/>
            <person name="Kautmanova I."/>
            <person name="Kiss B."/>
            <person name="Kocsube S."/>
            <person name="Kotiranta H."/>
            <person name="LaButti K.M."/>
            <person name="Lechner B.E."/>
            <person name="Liimatainen K."/>
            <person name="Lipzen A."/>
            <person name="Lukacs Z."/>
            <person name="Mihaltcheva S."/>
            <person name="Morgado L.N."/>
            <person name="Niskanen T."/>
            <person name="Noordeloos M.E."/>
            <person name="Ohm R.A."/>
            <person name="Ortiz-Santana B."/>
            <person name="Ovrebo C."/>
            <person name="Racz N."/>
            <person name="Riley R."/>
            <person name="Savchenko A."/>
            <person name="Shiryaev A."/>
            <person name="Soop K."/>
            <person name="Spirin V."/>
            <person name="Szebenyi C."/>
            <person name="Tomsovsky M."/>
            <person name="Tulloss R.E."/>
            <person name="Uehling J."/>
            <person name="Grigoriev I.V."/>
            <person name="Vagvolgyi C."/>
            <person name="Papp T."/>
            <person name="Martin F.M."/>
            <person name="Miettinen O."/>
            <person name="Hibbett D.S."/>
            <person name="Nagy L.G."/>
        </authorList>
    </citation>
    <scope>NUCLEOTIDE SEQUENCE [LARGE SCALE GENOMIC DNA]</scope>
    <source>
        <strain evidence="1 2">NL-1719</strain>
    </source>
</reference>
<accession>A0ACD3BGT0</accession>
<organism evidence="1 2">
    <name type="scientific">Pluteus cervinus</name>
    <dbReference type="NCBI Taxonomy" id="181527"/>
    <lineage>
        <taxon>Eukaryota</taxon>
        <taxon>Fungi</taxon>
        <taxon>Dikarya</taxon>
        <taxon>Basidiomycota</taxon>
        <taxon>Agaricomycotina</taxon>
        <taxon>Agaricomycetes</taxon>
        <taxon>Agaricomycetidae</taxon>
        <taxon>Agaricales</taxon>
        <taxon>Pluteineae</taxon>
        <taxon>Pluteaceae</taxon>
        <taxon>Pluteus</taxon>
    </lineage>
</organism>
<evidence type="ECO:0000313" key="2">
    <source>
        <dbReference type="Proteomes" id="UP000308600"/>
    </source>
</evidence>
<gene>
    <name evidence="1" type="ORF">BDN72DRAFT_830128</name>
</gene>
<sequence length="614" mass="67777">MPATVVAKGASTSEESTQARPGRTWCRHHYKTSSSYSPRFAFHAMNTNPHFVPTPASIPPSDVVYRLGYDPQLGPANHHPLNPVAFLLRAAQIYPDKLAIAHPNVPRPVHYSYATWAQRIQNLAYALIRAGIKPGDRVAVIAPNSPMIAEAHHGILAARAIITPVNTRLKPLEVAYILEHSGASLLLIDHEYTQLVEGTKVPMIVSHDTGGVDDPYEEFLSLGRQFSSEKGWEGLDAERDEDAGAVLCYTSGTTGRPKGVLTTYRGSYLGAVANAYEARITKDSTYLWVLPMFHAAGWTFPWANVFAFATQITLRTVNYSHIWQHLLHSNVTHYCGAPTVQIGIVNEPGAKQPPQPVTAIIAGAAPTPHVIGELEKIGINPVHVYGLTCTYGPFTRNYDQPFWKSLSLQDRSKLIARQGHAFATADEVRVVHQPQEGKDPNVLVDVPRDGKTIGEIVTRGNIVMKEYFRDPEATRVAFQGGYFRSGDLAVMYPDGTVAIMDRSKDIIISGGENASSLAIEQELATHPHVLEVSVVARQHHKWGERPMAFVTLHPQHQSRWAGKHPEFATDLKRHARERLPGFACPEWVKVVPELPKTSTGKILKTDLRKIAAKL</sequence>
<evidence type="ECO:0000313" key="1">
    <source>
        <dbReference type="EMBL" id="TFK76954.1"/>
    </source>
</evidence>